<reference evidence="3 4" key="1">
    <citation type="submission" date="2016-10" db="EMBL/GenBank/DDBJ databases">
        <authorList>
            <person name="de Groot N.N."/>
        </authorList>
    </citation>
    <scope>NUCLEOTIDE SEQUENCE [LARGE SCALE GENOMIC DNA]</scope>
    <source>
        <strain evidence="3 4">DSM 16213</strain>
    </source>
</reference>
<name>A0A1H7ZV09_9RHOB</name>
<dbReference type="STRING" id="245187.SAMN04488003_102110"/>
<evidence type="ECO:0000313" key="3">
    <source>
        <dbReference type="EMBL" id="SEM61329.1"/>
    </source>
</evidence>
<dbReference type="PANTHER" id="PTHR41259:SF1">
    <property type="entry name" value="DOUBLE-STRAND BREAK REPAIR RAD50 ATPASE, PUTATIVE-RELATED"/>
    <property type="match status" value="1"/>
</dbReference>
<dbReference type="Pfam" id="PF13514">
    <property type="entry name" value="AAA_27"/>
    <property type="match status" value="1"/>
</dbReference>
<dbReference type="Gene3D" id="3.40.50.300">
    <property type="entry name" value="P-loop containing nucleotide triphosphate hydrolases"/>
    <property type="match status" value="2"/>
</dbReference>
<dbReference type="RefSeq" id="WP_089898551.1">
    <property type="nucleotide sequence ID" value="NZ_FOCI01000002.1"/>
</dbReference>
<protein>
    <submittedName>
        <fullName evidence="3">Uncharacterized protein YhaN</fullName>
    </submittedName>
</protein>
<dbReference type="InterPro" id="IPR038734">
    <property type="entry name" value="YhaN_AAA"/>
</dbReference>
<dbReference type="SUPFAM" id="SSF52540">
    <property type="entry name" value="P-loop containing nucleoside triphosphate hydrolases"/>
    <property type="match status" value="1"/>
</dbReference>
<keyword evidence="4" id="KW-1185">Reference proteome</keyword>
<organism evidence="3 4">
    <name type="scientific">Loktanella fryxellensis</name>
    <dbReference type="NCBI Taxonomy" id="245187"/>
    <lineage>
        <taxon>Bacteria</taxon>
        <taxon>Pseudomonadati</taxon>
        <taxon>Pseudomonadota</taxon>
        <taxon>Alphaproteobacteria</taxon>
        <taxon>Rhodobacterales</taxon>
        <taxon>Roseobacteraceae</taxon>
        <taxon>Loktanella</taxon>
    </lineage>
</organism>
<proteinExistence type="predicted"/>
<feature type="coiled-coil region" evidence="1">
    <location>
        <begin position="157"/>
        <end position="204"/>
    </location>
</feature>
<dbReference type="InterPro" id="IPR027417">
    <property type="entry name" value="P-loop_NTPase"/>
</dbReference>
<dbReference type="OrthoDB" id="9764467at2"/>
<gene>
    <name evidence="3" type="ORF">SAMN04488003_102110</name>
</gene>
<evidence type="ECO:0000259" key="2">
    <source>
        <dbReference type="Pfam" id="PF13514"/>
    </source>
</evidence>
<dbReference type="PANTHER" id="PTHR41259">
    <property type="entry name" value="DOUBLE-STRAND BREAK REPAIR RAD50 ATPASE, PUTATIVE-RELATED"/>
    <property type="match status" value="1"/>
</dbReference>
<dbReference type="Proteomes" id="UP000199585">
    <property type="component" value="Unassembled WGS sequence"/>
</dbReference>
<accession>A0A1H7ZV09</accession>
<sequence length="1134" mass="120450">MRLRRLDLIRYGRFADVALDFGARPAGPDVTVVYGPNEAGKSTAFAGWLDFLFGLPKGEHPHAFRFDRKELMVGAVIETQDQMLTLRRTGATKEPLTDEQGRMVEENRLTALLWGLDRAAYRTRFSLNDQILRDGGAEIAAAQGDLGQLLHAGTSGLSGITAELDAIEEEIDKFHKKRASSSILAKAKKDLAEIEAQIADARLDPRLWDKLQADVAAAADAEVAARADRTAAQQACALRRAADGGRDLTRRMAEIDSALADLPSGPTLPHGAEARLTEALTRRATAAQAIAAARQAGDAATAALADLPADPDGATVAALFDTVMDATFEDGQKLEARAQTAAADIDGLRGRRDALDARIAALATRIAGPDARADDVSMPRDRMARLVTSAQAARDADRERASLAAQCDRMASLLGPEPVVPDAAPALAAILAAADRGTDDLAALQAQAAVLALTARTAALGLGPDWATAVATGLPPDAALVALAVTDDRLQQAYDATARAWHEAAELLASLRARDDAMADADTVVTDAALEQALAARDGAWQVHRDTLDPVTADDFALTLRTHDDLRDRHATMAEARVQLAQRRIELARAEATETHRKAALDLAAAALADGRTDVAQMADRLGLAPDSPVVSLRDRRAALLAAAQAAEALQTADAAVAQAVTRQAGRDAQLVAVLHDLGHTVGADRMLWHTARRVAAELAQSGEQARARAAAAQTLNGLIRDQIEAADKAKAANDAYRTATTDLWCRELSADAFLALRGELDDLAARTQERADLDQRIGRLATALDHFHRLTAPLVAVLALAQDADPTAIVGAARLRADAAKDIDRRRRSLEDDVRTATAAVAQHSATRDGCDAVIAQVLNGQDTTDAPPQDAIALLVRRDALRASRDAVASEQARNAEGFDPAGLSREIADADPLRSGLLIEALDLADAAHEAAMARLTTARLLLDQALSRDGAAALQQDRATMLETLGDAARAQATQMLGLMIARGALRRFRRDRRGTLLQASEAAFTAMTGGEWSGLDTQQMGRTERLIGVRGGHGAHVAVDAMSTGTRGQLYLALRIAGHADFIARNGPLPFVTDDIHETFDDDRAQAAIRLAGEMGQRGQVILFTHHRHLVDLARDAIAGLRVIDIPAA</sequence>
<dbReference type="AlphaFoldDB" id="A0A1H7ZV09"/>
<keyword evidence="1" id="KW-0175">Coiled coil</keyword>
<feature type="domain" description="YhaN AAA" evidence="2">
    <location>
        <begin position="1"/>
        <end position="208"/>
    </location>
</feature>
<dbReference type="EMBL" id="FOCI01000002">
    <property type="protein sequence ID" value="SEM61329.1"/>
    <property type="molecule type" value="Genomic_DNA"/>
</dbReference>
<evidence type="ECO:0000256" key="1">
    <source>
        <dbReference type="SAM" id="Coils"/>
    </source>
</evidence>
<evidence type="ECO:0000313" key="4">
    <source>
        <dbReference type="Proteomes" id="UP000199585"/>
    </source>
</evidence>